<proteinExistence type="predicted"/>
<sequence length="150" mass="17318">MQKMKVDKIHAAVLYTNADMVIQLLTDVPTGLKYCSYSVFYDDSNDSNDSIECENILFRGSDLNPMVMKIIDSINQKGGTKLNGARIFGPYLCRNNSVMYEIGNMPLEWYPGYVNMENIKPGNTVLKDAEFYNEYVFRTYRAFDNIIERF</sequence>
<reference evidence="1" key="1">
    <citation type="journal article" date="2020" name="Nature">
        <title>Giant virus diversity and host interactions through global metagenomics.</title>
        <authorList>
            <person name="Schulz F."/>
            <person name="Roux S."/>
            <person name="Paez-Espino D."/>
            <person name="Jungbluth S."/>
            <person name="Walsh D.A."/>
            <person name="Denef V.J."/>
            <person name="McMahon K.D."/>
            <person name="Konstantinidis K.T."/>
            <person name="Eloe-Fadrosh E.A."/>
            <person name="Kyrpides N.C."/>
            <person name="Woyke T."/>
        </authorList>
    </citation>
    <scope>NUCLEOTIDE SEQUENCE</scope>
    <source>
        <strain evidence="1">GVMAG-S-3300013094-100</strain>
    </source>
</reference>
<name>A0A6C0KXG1_9ZZZZ</name>
<evidence type="ECO:0000313" key="1">
    <source>
        <dbReference type="EMBL" id="QHU21184.1"/>
    </source>
</evidence>
<organism evidence="1">
    <name type="scientific">viral metagenome</name>
    <dbReference type="NCBI Taxonomy" id="1070528"/>
    <lineage>
        <taxon>unclassified sequences</taxon>
        <taxon>metagenomes</taxon>
        <taxon>organismal metagenomes</taxon>
    </lineage>
</organism>
<protein>
    <submittedName>
        <fullName evidence="1">Uncharacterized protein</fullName>
    </submittedName>
</protein>
<dbReference type="AlphaFoldDB" id="A0A6C0KXG1"/>
<accession>A0A6C0KXG1</accession>
<dbReference type="EMBL" id="MN740984">
    <property type="protein sequence ID" value="QHU21184.1"/>
    <property type="molecule type" value="Genomic_DNA"/>
</dbReference>